<evidence type="ECO:0000313" key="10">
    <source>
        <dbReference type="Proteomes" id="UP000285112"/>
    </source>
</evidence>
<keyword evidence="3" id="KW-0313">Glucose metabolism</keyword>
<keyword evidence="5 9" id="KW-0808">Transferase</keyword>
<keyword evidence="6" id="KW-0119">Carbohydrate metabolism</keyword>
<dbReference type="SUPFAM" id="SSF53756">
    <property type="entry name" value="UDP-Glycosyltransferase/glycogen phosphorylase"/>
    <property type="match status" value="1"/>
</dbReference>
<protein>
    <submittedName>
        <fullName evidence="9">Glycosyltransferase</fullName>
    </submittedName>
</protein>
<feature type="domain" description="Trehalose synthase N-terminal" evidence="8">
    <location>
        <begin position="40"/>
        <end position="187"/>
    </location>
</feature>
<dbReference type="AlphaFoldDB" id="A0A419I6N8"/>
<organism evidence="9 10">
    <name type="scientific">Amycolatopsis panacis</name>
    <dbReference type="NCBI Taxonomy" id="2340917"/>
    <lineage>
        <taxon>Bacteria</taxon>
        <taxon>Bacillati</taxon>
        <taxon>Actinomycetota</taxon>
        <taxon>Actinomycetes</taxon>
        <taxon>Pseudonocardiales</taxon>
        <taxon>Pseudonocardiaceae</taxon>
        <taxon>Amycolatopsis</taxon>
    </lineage>
</organism>
<evidence type="ECO:0000313" key="9">
    <source>
        <dbReference type="EMBL" id="RJQ87236.1"/>
    </source>
</evidence>
<reference evidence="9 10" key="1">
    <citation type="submission" date="2018-09" db="EMBL/GenBank/DDBJ databases">
        <title>YIM PH 21725 draft genome.</title>
        <authorList>
            <person name="Miao C."/>
        </authorList>
    </citation>
    <scope>NUCLEOTIDE SEQUENCE [LARGE SCALE GENOMIC DNA]</scope>
    <source>
        <strain evidence="10">YIM PH21725</strain>
    </source>
</reference>
<dbReference type="Gene3D" id="3.40.50.2000">
    <property type="entry name" value="Glycogen Phosphorylase B"/>
    <property type="match status" value="2"/>
</dbReference>
<comment type="subunit">
    <text evidence="2">Homodimer.</text>
</comment>
<evidence type="ECO:0000259" key="7">
    <source>
        <dbReference type="Pfam" id="PF00534"/>
    </source>
</evidence>
<dbReference type="PANTHER" id="PTHR47779">
    <property type="entry name" value="SYNTHASE (CCG-9), PUTATIVE (AFU_ORTHOLOGUE AFUA_3G12100)-RELATED"/>
    <property type="match status" value="1"/>
</dbReference>
<proteinExistence type="inferred from homology"/>
<dbReference type="Proteomes" id="UP000285112">
    <property type="component" value="Unassembled WGS sequence"/>
</dbReference>
<sequence length="472" mass="51111">MQTVDVGELSVSAYHTVAPGWILDALAAVADRLRGARVLHLSATPYGGGVSELLRSTVPLYRDLGVHATWKIISGEPAFFAATKKIHNGLQGAPEPLTPAERVVYEETTRRNAADLAAERGFRDWDFVFVHDPQPAAIRSMLDVSAAQWVWRCHIDTSQPEPETWDYLGAFADDYDATVFTLADFVPPSLPAPRVDVIPPAIDPLSPKNLSLDDRTAHAVLNWIGIDPARPLITQVSRFDPWKDPLGVIDAYRLVRDEIPGLQLALVGSMALDDPEAWDVYRMISDATRRDSGVHVFTNLTGVGNVEVNAFQRTSEVMVQKSIREGFGLVVSEALWKNTPVVAGRAGGIPLQVADNAGGVLVGSVEECARELAMLLADHARAAALAAAGHQRVRRHFLLPRLVLDEMALLDGLAHGDPPGSLMTRSGDRDPVCGLSVVPGDKSFTACRDGVLHRFCSGLCRDTFTASGKGRS</sequence>
<keyword evidence="10" id="KW-1185">Reference proteome</keyword>
<dbReference type="InterPro" id="IPR049438">
    <property type="entry name" value="TreT_GT1"/>
</dbReference>
<dbReference type="InterPro" id="IPR001296">
    <property type="entry name" value="Glyco_trans_1"/>
</dbReference>
<dbReference type="RefSeq" id="WP_120023045.1">
    <property type="nucleotide sequence ID" value="NZ_QZFV01000069.1"/>
</dbReference>
<dbReference type="InterPro" id="IPR052078">
    <property type="entry name" value="Trehalose_Metab_GTase"/>
</dbReference>
<dbReference type="GO" id="GO:0016757">
    <property type="term" value="F:glycosyltransferase activity"/>
    <property type="evidence" value="ECO:0007669"/>
    <property type="project" value="UniProtKB-KW"/>
</dbReference>
<dbReference type="GO" id="GO:0006006">
    <property type="term" value="P:glucose metabolic process"/>
    <property type="evidence" value="ECO:0007669"/>
    <property type="project" value="UniProtKB-KW"/>
</dbReference>
<name>A0A419I6N8_9PSEU</name>
<evidence type="ECO:0000259" key="8">
    <source>
        <dbReference type="Pfam" id="PF21269"/>
    </source>
</evidence>
<evidence type="ECO:0000256" key="6">
    <source>
        <dbReference type="ARBA" id="ARBA00023277"/>
    </source>
</evidence>
<accession>A0A419I6N8</accession>
<dbReference type="Pfam" id="PF21269">
    <property type="entry name" value="TreT_GT1"/>
    <property type="match status" value="1"/>
</dbReference>
<dbReference type="OrthoDB" id="9772485at2"/>
<evidence type="ECO:0000256" key="3">
    <source>
        <dbReference type="ARBA" id="ARBA00022526"/>
    </source>
</evidence>
<dbReference type="EMBL" id="QZFV01000069">
    <property type="protein sequence ID" value="RJQ87236.1"/>
    <property type="molecule type" value="Genomic_DNA"/>
</dbReference>
<feature type="domain" description="Glycosyl transferase family 1" evidence="7">
    <location>
        <begin position="226"/>
        <end position="390"/>
    </location>
</feature>
<keyword evidence="4" id="KW-0328">Glycosyltransferase</keyword>
<evidence type="ECO:0000256" key="1">
    <source>
        <dbReference type="ARBA" id="ARBA00009481"/>
    </source>
</evidence>
<comment type="caution">
    <text evidence="9">The sequence shown here is derived from an EMBL/GenBank/DDBJ whole genome shotgun (WGS) entry which is preliminary data.</text>
</comment>
<evidence type="ECO:0000256" key="2">
    <source>
        <dbReference type="ARBA" id="ARBA00011738"/>
    </source>
</evidence>
<dbReference type="Pfam" id="PF00534">
    <property type="entry name" value="Glycos_transf_1"/>
    <property type="match status" value="1"/>
</dbReference>
<dbReference type="PANTHER" id="PTHR47779:SF1">
    <property type="entry name" value="SYNTHASE (CCG-9), PUTATIVE (AFU_ORTHOLOGUE AFUA_3G12100)-RELATED"/>
    <property type="match status" value="1"/>
</dbReference>
<comment type="similarity">
    <text evidence="1">Belongs to the glycosyltransferase group 1 family. Glycosyltransferase 4 subfamily.</text>
</comment>
<gene>
    <name evidence="9" type="ORF">D5S19_09880</name>
</gene>
<evidence type="ECO:0000256" key="4">
    <source>
        <dbReference type="ARBA" id="ARBA00022676"/>
    </source>
</evidence>
<evidence type="ECO:0000256" key="5">
    <source>
        <dbReference type="ARBA" id="ARBA00022679"/>
    </source>
</evidence>